<dbReference type="STRING" id="1618550.UT39_C0008G0032"/>
<dbReference type="EMBL" id="LBWP01000008">
    <property type="protein sequence ID" value="KKR11399.1"/>
    <property type="molecule type" value="Genomic_DNA"/>
</dbReference>
<name>A0A0G0N5B6_9BACT</name>
<evidence type="ECO:0000313" key="1">
    <source>
        <dbReference type="EMBL" id="KKR11399.1"/>
    </source>
</evidence>
<gene>
    <name evidence="1" type="ORF">UT39_C0008G0032</name>
</gene>
<organism evidence="1 2">
    <name type="scientific">Candidatus Woesebacteria bacterium GW2011_GWA1_39_21</name>
    <dbReference type="NCBI Taxonomy" id="1618550"/>
    <lineage>
        <taxon>Bacteria</taxon>
        <taxon>Candidatus Woeseibacteriota</taxon>
    </lineage>
</organism>
<dbReference type="Proteomes" id="UP000034246">
    <property type="component" value="Unassembled WGS sequence"/>
</dbReference>
<dbReference type="AlphaFoldDB" id="A0A0G0N5B6"/>
<sequence>MLTDGLEQYMREQGINSVNVDVWRNVAKIDLAFFGISDLKELTNMTKINLPKGVILLPEMRQYDPSNKGMSIDTYETGVDVEVKKLCDGYDVPLIMLRKVPTAEELIEGMRRLPQKINKDKQD</sequence>
<protein>
    <submittedName>
        <fullName evidence="1">Uncharacterized protein</fullName>
    </submittedName>
</protein>
<comment type="caution">
    <text evidence="1">The sequence shown here is derived from an EMBL/GenBank/DDBJ whole genome shotgun (WGS) entry which is preliminary data.</text>
</comment>
<evidence type="ECO:0000313" key="2">
    <source>
        <dbReference type="Proteomes" id="UP000034246"/>
    </source>
</evidence>
<accession>A0A0G0N5B6</accession>
<reference evidence="1 2" key="1">
    <citation type="journal article" date="2015" name="Nature">
        <title>rRNA introns, odd ribosomes, and small enigmatic genomes across a large radiation of phyla.</title>
        <authorList>
            <person name="Brown C.T."/>
            <person name="Hug L.A."/>
            <person name="Thomas B.C."/>
            <person name="Sharon I."/>
            <person name="Castelle C.J."/>
            <person name="Singh A."/>
            <person name="Wilkins M.J."/>
            <person name="Williams K.H."/>
            <person name="Banfield J.F."/>
        </authorList>
    </citation>
    <scope>NUCLEOTIDE SEQUENCE [LARGE SCALE GENOMIC DNA]</scope>
</reference>
<proteinExistence type="predicted"/>